<evidence type="ECO:0000259" key="3">
    <source>
        <dbReference type="Pfam" id="PF13628"/>
    </source>
</evidence>
<feature type="compositionally biased region" description="Basic and acidic residues" evidence="1">
    <location>
        <begin position="289"/>
        <end position="312"/>
    </location>
</feature>
<protein>
    <submittedName>
        <fullName evidence="4">Outer membrane protein</fullName>
    </submittedName>
</protein>
<feature type="transmembrane region" description="Helical" evidence="2">
    <location>
        <begin position="209"/>
        <end position="231"/>
    </location>
</feature>
<dbReference type="EMBL" id="JAGINU010000001">
    <property type="protein sequence ID" value="MBP2364517.1"/>
    <property type="molecule type" value="Genomic_DNA"/>
</dbReference>
<keyword evidence="2" id="KW-0812">Transmembrane</keyword>
<evidence type="ECO:0000256" key="1">
    <source>
        <dbReference type="SAM" id="MobiDB-lite"/>
    </source>
</evidence>
<name>A0ABS4VKV7_9PSEU</name>
<feature type="domain" description="DUF4142" evidence="3">
    <location>
        <begin position="51"/>
        <end position="180"/>
    </location>
</feature>
<keyword evidence="2" id="KW-0472">Membrane</keyword>
<dbReference type="InterPro" id="IPR025419">
    <property type="entry name" value="DUF4142"/>
</dbReference>
<feature type="compositionally biased region" description="Pro residues" evidence="1">
    <location>
        <begin position="262"/>
        <end position="275"/>
    </location>
</feature>
<dbReference type="RefSeq" id="WP_210024559.1">
    <property type="nucleotide sequence ID" value="NZ_JAGINU010000001.1"/>
</dbReference>
<dbReference type="Proteomes" id="UP001519295">
    <property type="component" value="Unassembled WGS sequence"/>
</dbReference>
<evidence type="ECO:0000313" key="4">
    <source>
        <dbReference type="EMBL" id="MBP2364517.1"/>
    </source>
</evidence>
<evidence type="ECO:0000313" key="5">
    <source>
        <dbReference type="Proteomes" id="UP001519295"/>
    </source>
</evidence>
<accession>A0ABS4VKV7</accession>
<organism evidence="4 5">
    <name type="scientific">Pseudonocardia parietis</name>
    <dbReference type="NCBI Taxonomy" id="570936"/>
    <lineage>
        <taxon>Bacteria</taxon>
        <taxon>Bacillati</taxon>
        <taxon>Actinomycetota</taxon>
        <taxon>Actinomycetes</taxon>
        <taxon>Pseudonocardiales</taxon>
        <taxon>Pseudonocardiaceae</taxon>
        <taxon>Pseudonocardia</taxon>
    </lineage>
</organism>
<gene>
    <name evidence="4" type="ORF">JOF36_000213</name>
</gene>
<dbReference type="Pfam" id="PF13628">
    <property type="entry name" value="DUF4142"/>
    <property type="match status" value="1"/>
</dbReference>
<feature type="region of interest" description="Disordered" evidence="1">
    <location>
        <begin position="242"/>
        <end position="366"/>
    </location>
</feature>
<keyword evidence="2" id="KW-1133">Transmembrane helix</keyword>
<dbReference type="PROSITE" id="PS51318">
    <property type="entry name" value="TAT"/>
    <property type="match status" value="1"/>
</dbReference>
<sequence length="366" mass="39521">MSRRIPGPLRWSILAALAAVVVVALAQSWTSVPTAAAQGWTQTRWGPLGPADRDLLEKVRLAGLWEAPTGEQGEQQASSPAVREVAGKIGVEHHDLDELVRTTAEQLGVQLPSRPSDQQIGWMNDLTARSGTDYDRQFVQILRSAHGSVLPVITDVRVGTRNELMRRFAAEADTYVTRHVGYLESTGLVDYAALPAPPDPAPARSMSDLIVPALVVGVALLAAGGLLMTLYRRGRPGAILPGLLPAATGLIPRPRRPRDDTGPPPRAVLPVGPPDPWDELAHAPPPPSRPDDDSRRPAFDRHDRDGPHDRPPDLFGTTTPDHLPDPEPDGPPSGREAAEPPTGHHRPTSRPNGARHARTAPRSRHR</sequence>
<reference evidence="4 5" key="1">
    <citation type="submission" date="2021-03" db="EMBL/GenBank/DDBJ databases">
        <title>Sequencing the genomes of 1000 actinobacteria strains.</title>
        <authorList>
            <person name="Klenk H.-P."/>
        </authorList>
    </citation>
    <scope>NUCLEOTIDE SEQUENCE [LARGE SCALE GENOMIC DNA]</scope>
    <source>
        <strain evidence="4 5">DSM 45256</strain>
    </source>
</reference>
<dbReference type="InterPro" id="IPR006311">
    <property type="entry name" value="TAT_signal"/>
</dbReference>
<evidence type="ECO:0000256" key="2">
    <source>
        <dbReference type="SAM" id="Phobius"/>
    </source>
</evidence>
<feature type="compositionally biased region" description="Basic residues" evidence="1">
    <location>
        <begin position="343"/>
        <end position="366"/>
    </location>
</feature>
<proteinExistence type="predicted"/>
<keyword evidence="5" id="KW-1185">Reference proteome</keyword>
<comment type="caution">
    <text evidence="4">The sequence shown here is derived from an EMBL/GenBank/DDBJ whole genome shotgun (WGS) entry which is preliminary data.</text>
</comment>